<dbReference type="SUPFAM" id="SSF53187">
    <property type="entry name" value="Zn-dependent exopeptidases"/>
    <property type="match status" value="1"/>
</dbReference>
<gene>
    <name evidence="4" type="ORF">H8S45_00895</name>
</gene>
<evidence type="ECO:0000313" key="5">
    <source>
        <dbReference type="Proteomes" id="UP000606499"/>
    </source>
</evidence>
<dbReference type="Proteomes" id="UP000606499">
    <property type="component" value="Unassembled WGS sequence"/>
</dbReference>
<dbReference type="Pfam" id="PF01520">
    <property type="entry name" value="Amidase_3"/>
    <property type="match status" value="1"/>
</dbReference>
<keyword evidence="1" id="KW-0378">Hydrolase</keyword>
<dbReference type="Gene3D" id="3.40.630.40">
    <property type="entry name" value="Zn-dependent exopeptidases"/>
    <property type="match status" value="1"/>
</dbReference>
<evidence type="ECO:0000313" key="4">
    <source>
        <dbReference type="EMBL" id="MBC5724031.1"/>
    </source>
</evidence>
<accession>A0A923LRP3</accession>
<feature type="domain" description="SH3b" evidence="3">
    <location>
        <begin position="186"/>
        <end position="248"/>
    </location>
</feature>
<dbReference type="Pfam" id="PF08239">
    <property type="entry name" value="SH3_3"/>
    <property type="match status" value="1"/>
</dbReference>
<name>A0A923LRP3_9FIRM</name>
<dbReference type="RefSeq" id="WP_054325895.1">
    <property type="nucleotide sequence ID" value="NZ_JACOPL010000001.1"/>
</dbReference>
<dbReference type="PANTHER" id="PTHR34408">
    <property type="entry name" value="FAMILY PROTEIN, PUTATIVE-RELATED"/>
    <property type="match status" value="1"/>
</dbReference>
<dbReference type="SMART" id="SM00646">
    <property type="entry name" value="Ami_3"/>
    <property type="match status" value="1"/>
</dbReference>
<evidence type="ECO:0000256" key="2">
    <source>
        <dbReference type="ARBA" id="ARBA00023316"/>
    </source>
</evidence>
<dbReference type="GO" id="GO:0071555">
    <property type="term" value="P:cell wall organization"/>
    <property type="evidence" value="ECO:0007669"/>
    <property type="project" value="UniProtKB-KW"/>
</dbReference>
<dbReference type="GO" id="GO:0009253">
    <property type="term" value="P:peptidoglycan catabolic process"/>
    <property type="evidence" value="ECO:0007669"/>
    <property type="project" value="InterPro"/>
</dbReference>
<dbReference type="InterPro" id="IPR002508">
    <property type="entry name" value="MurNAc-LAA_cat"/>
</dbReference>
<reference evidence="4" key="1">
    <citation type="submission" date="2020-08" db="EMBL/GenBank/DDBJ databases">
        <title>Genome public.</title>
        <authorList>
            <person name="Liu C."/>
            <person name="Sun Q."/>
        </authorList>
    </citation>
    <scope>NUCLEOTIDE SEQUENCE</scope>
    <source>
        <strain evidence="4">NSJ-28</strain>
    </source>
</reference>
<dbReference type="SMART" id="SM00287">
    <property type="entry name" value="SH3b"/>
    <property type="match status" value="1"/>
</dbReference>
<evidence type="ECO:0000256" key="1">
    <source>
        <dbReference type="ARBA" id="ARBA00022801"/>
    </source>
</evidence>
<sequence>MPSIYLSPSTQEYNLYYDGHGSEEYYMNQIADAMAPYLTASGIEFTRNTPEMTAASSIRASNEGNYDAHIALHSNAAPVNLSGQLRGTDVYYYPDSLRSEEIAQTIVSGLKALYPNPDDVTVRPTTSLGEVTRTRAPSVLIEFAYHDNPMDAEWIRNHIDEIARNVVLSLTEYFKIPFVEPQPIQTATVEVSSGNLNIRSAPSLSAPVIGKAPNGAQVFVLGQYDGWYVVRYDQYEGYVSGDYIVLNY</sequence>
<dbReference type="AlphaFoldDB" id="A0A923LRP3"/>
<keyword evidence="2" id="KW-0961">Cell wall biogenesis/degradation</keyword>
<keyword evidence="5" id="KW-1185">Reference proteome</keyword>
<dbReference type="InterPro" id="IPR052354">
    <property type="entry name" value="Cell_Wall_Dynamics_Protein"/>
</dbReference>
<dbReference type="EMBL" id="JACOPL010000001">
    <property type="protein sequence ID" value="MBC5724031.1"/>
    <property type="molecule type" value="Genomic_DNA"/>
</dbReference>
<dbReference type="GO" id="GO:0008745">
    <property type="term" value="F:N-acetylmuramoyl-L-alanine amidase activity"/>
    <property type="evidence" value="ECO:0007669"/>
    <property type="project" value="InterPro"/>
</dbReference>
<dbReference type="Gene3D" id="2.30.30.40">
    <property type="entry name" value="SH3 Domains"/>
    <property type="match status" value="1"/>
</dbReference>
<dbReference type="InterPro" id="IPR003646">
    <property type="entry name" value="SH3-like_bac-type"/>
</dbReference>
<proteinExistence type="predicted"/>
<organism evidence="4 5">
    <name type="scientific">Agathobaculum faecis</name>
    <dbReference type="NCBI Taxonomy" id="2763013"/>
    <lineage>
        <taxon>Bacteria</taxon>
        <taxon>Bacillati</taxon>
        <taxon>Bacillota</taxon>
        <taxon>Clostridia</taxon>
        <taxon>Eubacteriales</taxon>
        <taxon>Butyricicoccaceae</taxon>
        <taxon>Agathobaculum</taxon>
    </lineage>
</organism>
<dbReference type="PANTHER" id="PTHR34408:SF1">
    <property type="entry name" value="GLYCOSYL HYDROLASE FAMILY 19 DOMAIN-CONTAINING PROTEIN HI_1415"/>
    <property type="match status" value="1"/>
</dbReference>
<comment type="caution">
    <text evidence="4">The sequence shown here is derived from an EMBL/GenBank/DDBJ whole genome shotgun (WGS) entry which is preliminary data.</text>
</comment>
<dbReference type="CDD" id="cd02696">
    <property type="entry name" value="MurNAc-LAA"/>
    <property type="match status" value="1"/>
</dbReference>
<dbReference type="PROSITE" id="PS51781">
    <property type="entry name" value="SH3B"/>
    <property type="match status" value="1"/>
</dbReference>
<protein>
    <submittedName>
        <fullName evidence="4">SH3 domain-containing protein</fullName>
    </submittedName>
</protein>
<evidence type="ECO:0000259" key="3">
    <source>
        <dbReference type="PROSITE" id="PS51781"/>
    </source>
</evidence>